<reference evidence="2" key="1">
    <citation type="submission" date="2023-06" db="EMBL/GenBank/DDBJ databases">
        <title>Genome-scale phylogeny and comparative genomics of the fungal order Sordariales.</title>
        <authorList>
            <consortium name="Lawrence Berkeley National Laboratory"/>
            <person name="Hensen N."/>
            <person name="Bonometti L."/>
            <person name="Westerberg I."/>
            <person name="Brannstrom I.O."/>
            <person name="Guillou S."/>
            <person name="Cros-Aarteil S."/>
            <person name="Calhoun S."/>
            <person name="Haridas S."/>
            <person name="Kuo A."/>
            <person name="Mondo S."/>
            <person name="Pangilinan J."/>
            <person name="Riley R."/>
            <person name="LaButti K."/>
            <person name="Andreopoulos B."/>
            <person name="Lipzen A."/>
            <person name="Chen C."/>
            <person name="Yanf M."/>
            <person name="Daum C."/>
            <person name="Ng V."/>
            <person name="Clum A."/>
            <person name="Steindorff A."/>
            <person name="Ohm R."/>
            <person name="Martin F."/>
            <person name="Silar P."/>
            <person name="Natvig D."/>
            <person name="Lalanne C."/>
            <person name="Gautier V."/>
            <person name="Ament-velasquez S.L."/>
            <person name="Kruys A."/>
            <person name="Hutchinson M.I."/>
            <person name="Powell A.J."/>
            <person name="Barry K."/>
            <person name="Miller A.N."/>
            <person name="Grigoriev I.V."/>
            <person name="Debuchy R."/>
            <person name="Gladieux P."/>
            <person name="Thoren M.H."/>
            <person name="Johannesson H."/>
        </authorList>
    </citation>
    <scope>NUCLEOTIDE SEQUENCE</scope>
    <source>
        <strain evidence="2">SMH2392-1A</strain>
    </source>
</reference>
<evidence type="ECO:0000313" key="2">
    <source>
        <dbReference type="EMBL" id="KAK0713180.1"/>
    </source>
</evidence>
<dbReference type="Gene3D" id="1.10.510.10">
    <property type="entry name" value="Transferase(Phosphotransferase) domain 1"/>
    <property type="match status" value="1"/>
</dbReference>
<dbReference type="PROSITE" id="PS50011">
    <property type="entry name" value="PROTEIN_KINASE_DOM"/>
    <property type="match status" value="1"/>
</dbReference>
<dbReference type="Proteomes" id="UP001172101">
    <property type="component" value="Unassembled WGS sequence"/>
</dbReference>
<dbReference type="SUPFAM" id="SSF56112">
    <property type="entry name" value="Protein kinase-like (PK-like)"/>
    <property type="match status" value="1"/>
</dbReference>
<accession>A0AA40DRT0</accession>
<keyword evidence="2" id="KW-0808">Transferase</keyword>
<dbReference type="InterPro" id="IPR011009">
    <property type="entry name" value="Kinase-like_dom_sf"/>
</dbReference>
<dbReference type="GO" id="GO:0004674">
    <property type="term" value="F:protein serine/threonine kinase activity"/>
    <property type="evidence" value="ECO:0007669"/>
    <property type="project" value="TreeGrafter"/>
</dbReference>
<dbReference type="GO" id="GO:0005634">
    <property type="term" value="C:nucleus"/>
    <property type="evidence" value="ECO:0007669"/>
    <property type="project" value="TreeGrafter"/>
</dbReference>
<dbReference type="GO" id="GO:0044773">
    <property type="term" value="P:mitotic DNA damage checkpoint signaling"/>
    <property type="evidence" value="ECO:0007669"/>
    <property type="project" value="TreeGrafter"/>
</dbReference>
<keyword evidence="2" id="KW-0418">Kinase</keyword>
<name>A0AA40DRT0_9PEZI</name>
<dbReference type="InterPro" id="IPR008271">
    <property type="entry name" value="Ser/Thr_kinase_AS"/>
</dbReference>
<evidence type="ECO:0000313" key="3">
    <source>
        <dbReference type="Proteomes" id="UP001172101"/>
    </source>
</evidence>
<keyword evidence="3" id="KW-1185">Reference proteome</keyword>
<dbReference type="InterPro" id="IPR000719">
    <property type="entry name" value="Prot_kinase_dom"/>
</dbReference>
<comment type="caution">
    <text evidence="2">The sequence shown here is derived from an EMBL/GenBank/DDBJ whole genome shotgun (WGS) entry which is preliminary data.</text>
</comment>
<proteinExistence type="predicted"/>
<dbReference type="GO" id="GO:0005524">
    <property type="term" value="F:ATP binding"/>
    <property type="evidence" value="ECO:0007669"/>
    <property type="project" value="InterPro"/>
</dbReference>
<evidence type="ECO:0000259" key="1">
    <source>
        <dbReference type="PROSITE" id="PS50011"/>
    </source>
</evidence>
<protein>
    <submittedName>
        <fullName evidence="2">Kinase-like domain-containing protein</fullName>
    </submittedName>
</protein>
<gene>
    <name evidence="2" type="ORF">B0T26DRAFT_753320</name>
</gene>
<dbReference type="Pfam" id="PF00069">
    <property type="entry name" value="Pkinase"/>
    <property type="match status" value="1"/>
</dbReference>
<dbReference type="PROSITE" id="PS00108">
    <property type="entry name" value="PROTEIN_KINASE_ST"/>
    <property type="match status" value="1"/>
</dbReference>
<dbReference type="PANTHER" id="PTHR44167">
    <property type="entry name" value="OVARIAN-SPECIFIC SERINE/THREONINE-PROTEIN KINASE LOK-RELATED"/>
    <property type="match status" value="1"/>
</dbReference>
<dbReference type="PANTHER" id="PTHR44167:SF24">
    <property type="entry name" value="SERINE_THREONINE-PROTEIN KINASE CHK2"/>
    <property type="match status" value="1"/>
</dbReference>
<feature type="domain" description="Protein kinase" evidence="1">
    <location>
        <begin position="1"/>
        <end position="255"/>
    </location>
</feature>
<dbReference type="GO" id="GO:0005737">
    <property type="term" value="C:cytoplasm"/>
    <property type="evidence" value="ECO:0007669"/>
    <property type="project" value="TreeGrafter"/>
</dbReference>
<dbReference type="EMBL" id="JAUIRO010000005">
    <property type="protein sequence ID" value="KAK0713180.1"/>
    <property type="molecule type" value="Genomic_DNA"/>
</dbReference>
<organism evidence="2 3">
    <name type="scientific">Lasiosphaeria miniovina</name>
    <dbReference type="NCBI Taxonomy" id="1954250"/>
    <lineage>
        <taxon>Eukaryota</taxon>
        <taxon>Fungi</taxon>
        <taxon>Dikarya</taxon>
        <taxon>Ascomycota</taxon>
        <taxon>Pezizomycotina</taxon>
        <taxon>Sordariomycetes</taxon>
        <taxon>Sordariomycetidae</taxon>
        <taxon>Sordariales</taxon>
        <taxon>Lasiosphaeriaceae</taxon>
        <taxon>Lasiosphaeria</taxon>
    </lineage>
</organism>
<sequence length="255" mass="28738">MALLPRGQPWPPIAPDVDFETIKEDLVQEIVTGNATIYGLNSRPSLVFKYQGTPREYELQKAAGDCAIQVRGRVLAQAGSNIYCYGFLMDRGLPINPLAPMTPQQRRDYVHQMVHQTELLHSKGIVHGDLKLGNMLIFGGIRFCDFADGRYVTEAEKKWAGNTTWYIESPNRHHRAEKLGCETVPPTKEDDLFGLGLSIWQLYTGKTPHEDLVWDSEALKTLGLNRQTVDVKQVKDDEVRNKIIELLRIGGAHIS</sequence>
<dbReference type="GeneID" id="85328928"/>
<dbReference type="RefSeq" id="XP_060294503.1">
    <property type="nucleotide sequence ID" value="XM_060445658.1"/>
</dbReference>
<dbReference type="AlphaFoldDB" id="A0AA40DRT0"/>